<dbReference type="EMBL" id="PVMZ01000001">
    <property type="protein sequence ID" value="PRX25944.1"/>
    <property type="molecule type" value="Genomic_DNA"/>
</dbReference>
<feature type="transmembrane region" description="Helical" evidence="6">
    <location>
        <begin position="36"/>
        <end position="57"/>
    </location>
</feature>
<feature type="transmembrane region" description="Helical" evidence="6">
    <location>
        <begin position="176"/>
        <end position="200"/>
    </location>
</feature>
<feature type="transmembrane region" description="Helical" evidence="6">
    <location>
        <begin position="378"/>
        <end position="401"/>
    </location>
</feature>
<evidence type="ECO:0000256" key="4">
    <source>
        <dbReference type="ARBA" id="ARBA00023136"/>
    </source>
</evidence>
<evidence type="ECO:0000256" key="1">
    <source>
        <dbReference type="ARBA" id="ARBA00004127"/>
    </source>
</evidence>
<dbReference type="InterPro" id="IPR018393">
    <property type="entry name" value="NADHpl_OxRdtase_5_subgr"/>
</dbReference>
<dbReference type="NCBIfam" id="TIGR01974">
    <property type="entry name" value="NDH_I_L"/>
    <property type="match status" value="1"/>
</dbReference>
<feature type="transmembrane region" description="Helical" evidence="6">
    <location>
        <begin position="6"/>
        <end position="24"/>
    </location>
</feature>
<dbReference type="GO" id="GO:0003954">
    <property type="term" value="F:NADH dehydrogenase activity"/>
    <property type="evidence" value="ECO:0007669"/>
    <property type="project" value="TreeGrafter"/>
</dbReference>
<feature type="transmembrane region" description="Helical" evidence="6">
    <location>
        <begin position="490"/>
        <end position="509"/>
    </location>
</feature>
<dbReference type="GO" id="GO:0008137">
    <property type="term" value="F:NADH dehydrogenase (ubiquinone) activity"/>
    <property type="evidence" value="ECO:0007669"/>
    <property type="project" value="InterPro"/>
</dbReference>
<proteinExistence type="predicted"/>
<dbReference type="Pfam" id="PF00361">
    <property type="entry name" value="Proton_antipo_M"/>
    <property type="match status" value="1"/>
</dbReference>
<name>A0A2T0KQB9_9ACTN</name>
<comment type="subcellular location">
    <subcellularLocation>
        <location evidence="1">Endomembrane system</location>
        <topology evidence="1">Multi-pass membrane protein</topology>
    </subcellularLocation>
    <subcellularLocation>
        <location evidence="5">Membrane</location>
        <topology evidence="5">Multi-pass membrane protein</topology>
    </subcellularLocation>
</comment>
<feature type="transmembrane region" description="Helical" evidence="6">
    <location>
        <begin position="284"/>
        <end position="305"/>
    </location>
</feature>
<keyword evidence="2 5" id="KW-0812">Transmembrane</keyword>
<feature type="transmembrane region" description="Helical" evidence="6">
    <location>
        <begin position="254"/>
        <end position="272"/>
    </location>
</feature>
<dbReference type="InterPro" id="IPR001516">
    <property type="entry name" value="Proton_antipo_N"/>
</dbReference>
<dbReference type="InterPro" id="IPR003945">
    <property type="entry name" value="NU5C-like"/>
</dbReference>
<evidence type="ECO:0000256" key="6">
    <source>
        <dbReference type="SAM" id="Phobius"/>
    </source>
</evidence>
<evidence type="ECO:0000256" key="3">
    <source>
        <dbReference type="ARBA" id="ARBA00022989"/>
    </source>
</evidence>
<dbReference type="PANTHER" id="PTHR42829">
    <property type="entry name" value="NADH-UBIQUINONE OXIDOREDUCTASE CHAIN 5"/>
    <property type="match status" value="1"/>
</dbReference>
<keyword evidence="3 6" id="KW-1133">Transmembrane helix</keyword>
<keyword evidence="4 6" id="KW-0472">Membrane</keyword>
<accession>A0A2T0KQB9</accession>
<feature type="domain" description="NADH-Ubiquinone oxidoreductase (complex I) chain 5 N-terminal" evidence="8">
    <location>
        <begin position="80"/>
        <end position="126"/>
    </location>
</feature>
<dbReference type="GO" id="GO:0042773">
    <property type="term" value="P:ATP synthesis coupled electron transport"/>
    <property type="evidence" value="ECO:0007669"/>
    <property type="project" value="InterPro"/>
</dbReference>
<evidence type="ECO:0000313" key="10">
    <source>
        <dbReference type="Proteomes" id="UP000239415"/>
    </source>
</evidence>
<dbReference type="GO" id="GO:0012505">
    <property type="term" value="C:endomembrane system"/>
    <property type="evidence" value="ECO:0007669"/>
    <property type="project" value="UniProtKB-SubCell"/>
</dbReference>
<evidence type="ECO:0000256" key="5">
    <source>
        <dbReference type="RuleBase" id="RU000320"/>
    </source>
</evidence>
<sequence length="642" mass="66471">MSIDVAGPLLPLVPLIAGLIGLFLPPGDGDATRRRIAAGLGVAGAAFALLLAFRLVLDPAQPSADPANDPWNGGLTVAIFGDLEIRFSTLVDAAAAYVALAVTVVALCVQIYSITYLHDDKRYAPYAAQVSLFTGAMLLVVSSSDLIFMLIGWEVMGACSYLLIGHDRRLPEAPAAAVKAFLVTRIGDIGFLLGIAVLIADANSTYLGTVLAHDYSAGTLTAALLLILAGVAGKSAQFPLHTWLPDAMAGPTPISALIHAATMVAAGVYVVFRLYGLYDQSPVALAVLAVMASITILIGALSATAQDDLKRVLAWSTVSQIGYMTGALAVGSPAAALFHLLTHAAFKALLFLAAGAVIHAVGTNLLSRMGGLRPHMPVTFWSFAIGLGALAGLPPLSGFWSKENVLTAAAHATEGGETAPVWAGWLVWLAALLSVGITAWYATRLFLRAFFGPSRAHGPHGPAWAVGFDDARYEVPDSPHDPPGPMRWPLLLLAIPAALLGLAAFAPGFRTSLELDDPHLGVAVALPMLLLATGAGTAFWLWWAVPGADPALALGRAGPFLAAGFRLDDVQNRLVVRPAEALARLATAGDTRIVDAAVMGTGTGTSRAGDALKEAHRLPLPAAAVAVCAAALLLGAIAWWGA</sequence>
<evidence type="ECO:0000256" key="2">
    <source>
        <dbReference type="ARBA" id="ARBA00022692"/>
    </source>
</evidence>
<dbReference type="GO" id="GO:0016020">
    <property type="term" value="C:membrane"/>
    <property type="evidence" value="ECO:0007669"/>
    <property type="project" value="UniProtKB-SubCell"/>
</dbReference>
<protein>
    <submittedName>
        <fullName evidence="9">NADH dehydrogenase subunit L</fullName>
    </submittedName>
</protein>
<dbReference type="InterPro" id="IPR001750">
    <property type="entry name" value="ND/Mrp_TM"/>
</dbReference>
<feature type="transmembrane region" description="Helical" evidence="6">
    <location>
        <begin position="344"/>
        <end position="366"/>
    </location>
</feature>
<dbReference type="PRINTS" id="PR01434">
    <property type="entry name" value="NADHDHGNASE5"/>
</dbReference>
<evidence type="ECO:0000259" key="8">
    <source>
        <dbReference type="Pfam" id="PF00662"/>
    </source>
</evidence>
<dbReference type="GO" id="GO:0015990">
    <property type="term" value="P:electron transport coupled proton transport"/>
    <property type="evidence" value="ECO:0007669"/>
    <property type="project" value="TreeGrafter"/>
</dbReference>
<feature type="transmembrane region" description="Helical" evidence="6">
    <location>
        <begin position="521"/>
        <end position="543"/>
    </location>
</feature>
<feature type="transmembrane region" description="Helical" evidence="6">
    <location>
        <begin position="94"/>
        <end position="116"/>
    </location>
</feature>
<dbReference type="PRINTS" id="PR01435">
    <property type="entry name" value="NPOXDRDTASE5"/>
</dbReference>
<dbReference type="Proteomes" id="UP000239415">
    <property type="component" value="Unassembled WGS sequence"/>
</dbReference>
<feature type="transmembrane region" description="Helical" evidence="6">
    <location>
        <begin position="215"/>
        <end position="233"/>
    </location>
</feature>
<gene>
    <name evidence="9" type="ORF">CLV67_101670</name>
</gene>
<organism evidence="9 10">
    <name type="scientific">Actinoplanes italicus</name>
    <dbReference type="NCBI Taxonomy" id="113567"/>
    <lineage>
        <taxon>Bacteria</taxon>
        <taxon>Bacillati</taxon>
        <taxon>Actinomycetota</taxon>
        <taxon>Actinomycetes</taxon>
        <taxon>Micromonosporales</taxon>
        <taxon>Micromonosporaceae</taxon>
        <taxon>Actinoplanes</taxon>
    </lineage>
</organism>
<feature type="transmembrane region" description="Helical" evidence="6">
    <location>
        <begin position="312"/>
        <end position="338"/>
    </location>
</feature>
<feature type="transmembrane region" description="Helical" evidence="6">
    <location>
        <begin position="620"/>
        <end position="640"/>
    </location>
</feature>
<feature type="domain" description="NADH:quinone oxidoreductase/Mrp antiporter transmembrane" evidence="7">
    <location>
        <begin position="143"/>
        <end position="411"/>
    </location>
</feature>
<evidence type="ECO:0000313" key="9">
    <source>
        <dbReference type="EMBL" id="PRX25944.1"/>
    </source>
</evidence>
<dbReference type="PANTHER" id="PTHR42829:SF2">
    <property type="entry name" value="NADH-UBIQUINONE OXIDOREDUCTASE CHAIN 5"/>
    <property type="match status" value="1"/>
</dbReference>
<dbReference type="RefSeq" id="WP_106315592.1">
    <property type="nucleotide sequence ID" value="NZ_BOMO01000116.1"/>
</dbReference>
<keyword evidence="10" id="KW-1185">Reference proteome</keyword>
<reference evidence="9 10" key="1">
    <citation type="submission" date="2018-03" db="EMBL/GenBank/DDBJ databases">
        <title>Genomic Encyclopedia of Archaeal and Bacterial Type Strains, Phase II (KMG-II): from individual species to whole genera.</title>
        <authorList>
            <person name="Goeker M."/>
        </authorList>
    </citation>
    <scope>NUCLEOTIDE SEQUENCE [LARGE SCALE GENOMIC DNA]</scope>
    <source>
        <strain evidence="9 10">DSM 43146</strain>
    </source>
</reference>
<feature type="transmembrane region" description="Helical" evidence="6">
    <location>
        <begin position="421"/>
        <end position="442"/>
    </location>
</feature>
<dbReference type="Gene3D" id="1.20.5.2700">
    <property type="match status" value="1"/>
</dbReference>
<dbReference type="AlphaFoldDB" id="A0A2T0KQB9"/>
<comment type="caution">
    <text evidence="9">The sequence shown here is derived from an EMBL/GenBank/DDBJ whole genome shotgun (WGS) entry which is preliminary data.</text>
</comment>
<dbReference type="Pfam" id="PF00662">
    <property type="entry name" value="Proton_antipo_N"/>
    <property type="match status" value="1"/>
</dbReference>
<dbReference type="OrthoDB" id="9811798at2"/>
<evidence type="ECO:0000259" key="7">
    <source>
        <dbReference type="Pfam" id="PF00361"/>
    </source>
</evidence>